<name>A0A388TBB8_TERA1</name>
<dbReference type="SUPFAM" id="SSF141694">
    <property type="entry name" value="AF2212/PG0164-like"/>
    <property type="match status" value="1"/>
</dbReference>
<evidence type="ECO:0000313" key="2">
    <source>
        <dbReference type="Proteomes" id="UP000269352"/>
    </source>
</evidence>
<reference evidence="1 2" key="1">
    <citation type="journal article" date="2019" name="ISME J.">
        <title>Genome analyses of uncultured TG2/ZB3 bacteria in 'Margulisbacteria' specifically attached to ectosymbiotic spirochetes of protists in the termite gut.</title>
        <authorList>
            <person name="Utami Y.D."/>
            <person name="Kuwahara H."/>
            <person name="Igai K."/>
            <person name="Murakami T."/>
            <person name="Sugaya K."/>
            <person name="Morikawa T."/>
            <person name="Nagura Y."/>
            <person name="Yuki M."/>
            <person name="Deevong P."/>
            <person name="Inoue T."/>
            <person name="Kihara K."/>
            <person name="Lo N."/>
            <person name="Yamada A."/>
            <person name="Ohkuma M."/>
            <person name="Hongoh Y."/>
        </authorList>
    </citation>
    <scope>NUCLEOTIDE SEQUENCE [LARGE SCALE GENOMIC DNA]</scope>
    <source>
        <strain evidence="1">NkOx7-01</strain>
    </source>
</reference>
<comment type="caution">
    <text evidence="1">The sequence shown here is derived from an EMBL/GenBank/DDBJ whole genome shotgun (WGS) entry which is preliminary data.</text>
</comment>
<accession>A0A388TBB8</accession>
<dbReference type="InterPro" id="IPR037079">
    <property type="entry name" value="AF2212/PG0164-like_sf"/>
</dbReference>
<protein>
    <submittedName>
        <fullName evidence="1">Protein DUF1905</fullName>
    </submittedName>
</protein>
<keyword evidence="2" id="KW-1185">Reference proteome</keyword>
<dbReference type="Proteomes" id="UP000269352">
    <property type="component" value="Unassembled WGS sequence"/>
</dbReference>
<dbReference type="Pfam" id="PF08922">
    <property type="entry name" value="DUF1905"/>
    <property type="match status" value="1"/>
</dbReference>
<dbReference type="EMBL" id="BGZN01000016">
    <property type="protein sequence ID" value="GBR73659.1"/>
    <property type="molecule type" value="Genomic_DNA"/>
</dbReference>
<sequence length="97" mass="10858">MSMANKFSGIVELFPQDKGWFYVRVPQKSSKPYEKLTDRGLIAVTALVGKSSWNTSLLPYGDGTHFIALLAKVRAKEKIALGGKIEVDFSIRKRARK</sequence>
<dbReference type="AlphaFoldDB" id="A0A388TBB8"/>
<dbReference type="InterPro" id="IPR015018">
    <property type="entry name" value="DUF1905"/>
</dbReference>
<dbReference type="Gene3D" id="2.40.30.100">
    <property type="entry name" value="AF2212/PG0164-like"/>
    <property type="match status" value="1"/>
</dbReference>
<proteinExistence type="predicted"/>
<gene>
    <name evidence="1" type="ORF">NO1_0994</name>
</gene>
<organism evidence="1 2">
    <name type="scientific">Termititenax aidoneus</name>
    <dbReference type="NCBI Taxonomy" id="2218524"/>
    <lineage>
        <taxon>Bacteria</taxon>
        <taxon>Bacillati</taxon>
        <taxon>Candidatus Margulisiibacteriota</taxon>
        <taxon>Candidatus Termititenacia</taxon>
        <taxon>Candidatus Termititenacales</taxon>
        <taxon>Candidatus Termititenacaceae</taxon>
        <taxon>Candidatus Termititenax</taxon>
    </lineage>
</organism>
<evidence type="ECO:0000313" key="1">
    <source>
        <dbReference type="EMBL" id="GBR73659.1"/>
    </source>
</evidence>